<evidence type="ECO:0000313" key="2">
    <source>
        <dbReference type="EMBL" id="KIC93693.1"/>
    </source>
</evidence>
<dbReference type="InterPro" id="IPR021314">
    <property type="entry name" value="DUF2911"/>
</dbReference>
<feature type="chain" id="PRO_5002134890" description="Asparagine synthetase B" evidence="1">
    <location>
        <begin position="24"/>
        <end position="190"/>
    </location>
</feature>
<organism evidence="2 3">
    <name type="scientific">Flavihumibacter solisilvae</name>
    <dbReference type="NCBI Taxonomy" id="1349421"/>
    <lineage>
        <taxon>Bacteria</taxon>
        <taxon>Pseudomonadati</taxon>
        <taxon>Bacteroidota</taxon>
        <taxon>Chitinophagia</taxon>
        <taxon>Chitinophagales</taxon>
        <taxon>Chitinophagaceae</taxon>
        <taxon>Flavihumibacter</taxon>
    </lineage>
</organism>
<feature type="signal peptide" evidence="1">
    <location>
        <begin position="1"/>
        <end position="23"/>
    </location>
</feature>
<name>A0A0C1LE18_9BACT</name>
<dbReference type="Pfam" id="PF11138">
    <property type="entry name" value="DUF2911"/>
    <property type="match status" value="1"/>
</dbReference>
<protein>
    <recommendedName>
        <fullName evidence="4">Asparagine synthetase B</fullName>
    </recommendedName>
</protein>
<keyword evidence="1" id="KW-0732">Signal</keyword>
<sequence>MNFSALKSLILVILVIAGFSASAQTSGEVCYNPNLVKDSSKKSIKSMAFSVLKSDSIKIVYHSPGVRKRVIWGGLVPYDEVWVTGAHDATTLEMPFPFIVNGKEIPAGKYALFTIPGKKTWTFIINKNWEQHLASEYDEKDDVIRIQVKPAKVSHTERLQYFIDTDPAGKGSIYVAWENQRVGFPFSVKK</sequence>
<evidence type="ECO:0000313" key="3">
    <source>
        <dbReference type="Proteomes" id="UP000031408"/>
    </source>
</evidence>
<accession>A0A0C1LE18</accession>
<comment type="caution">
    <text evidence="2">The sequence shown here is derived from an EMBL/GenBank/DDBJ whole genome shotgun (WGS) entry which is preliminary data.</text>
</comment>
<keyword evidence="3" id="KW-1185">Reference proteome</keyword>
<dbReference type="AlphaFoldDB" id="A0A0C1LE18"/>
<dbReference type="EMBL" id="JSVC01000018">
    <property type="protein sequence ID" value="KIC93693.1"/>
    <property type="molecule type" value="Genomic_DNA"/>
</dbReference>
<reference evidence="2 3" key="1">
    <citation type="submission" date="2014-11" db="EMBL/GenBank/DDBJ databases">
        <title>Genome sequence of Flavihumibacter solisilvae 3-3.</title>
        <authorList>
            <person name="Zhou G."/>
            <person name="Li M."/>
            <person name="Wang G."/>
        </authorList>
    </citation>
    <scope>NUCLEOTIDE SEQUENCE [LARGE SCALE GENOMIC DNA]</scope>
    <source>
        <strain evidence="2 3">3-3</strain>
    </source>
</reference>
<evidence type="ECO:0000256" key="1">
    <source>
        <dbReference type="SAM" id="SignalP"/>
    </source>
</evidence>
<dbReference type="RefSeq" id="WP_039141653.1">
    <property type="nucleotide sequence ID" value="NZ_JSVC01000018.1"/>
</dbReference>
<dbReference type="OrthoDB" id="9808374at2"/>
<dbReference type="STRING" id="1349421.OI18_16185"/>
<gene>
    <name evidence="2" type="ORF">OI18_16185</name>
</gene>
<dbReference type="Proteomes" id="UP000031408">
    <property type="component" value="Unassembled WGS sequence"/>
</dbReference>
<evidence type="ECO:0008006" key="4">
    <source>
        <dbReference type="Google" id="ProtNLM"/>
    </source>
</evidence>
<proteinExistence type="predicted"/>